<dbReference type="EMBL" id="AGNL01020821">
    <property type="protein sequence ID" value="EJK60645.1"/>
    <property type="molecule type" value="Genomic_DNA"/>
</dbReference>
<organism evidence="1 2">
    <name type="scientific">Thalassiosira oceanica</name>
    <name type="common">Marine diatom</name>
    <dbReference type="NCBI Taxonomy" id="159749"/>
    <lineage>
        <taxon>Eukaryota</taxon>
        <taxon>Sar</taxon>
        <taxon>Stramenopiles</taxon>
        <taxon>Ochrophyta</taxon>
        <taxon>Bacillariophyta</taxon>
        <taxon>Coscinodiscophyceae</taxon>
        <taxon>Thalassiosirophycidae</taxon>
        <taxon>Thalassiosirales</taxon>
        <taxon>Thalassiosiraceae</taxon>
        <taxon>Thalassiosira</taxon>
    </lineage>
</organism>
<accession>K0S5X3</accession>
<keyword evidence="2" id="KW-1185">Reference proteome</keyword>
<protein>
    <submittedName>
        <fullName evidence="1">Uncharacterized protein</fullName>
    </submittedName>
</protein>
<feature type="non-terminal residue" evidence="1">
    <location>
        <position position="1"/>
    </location>
</feature>
<proteinExistence type="predicted"/>
<dbReference type="AlphaFoldDB" id="K0S5X3"/>
<sequence length="170" mass="17551">REGDVGVEVLELAAGEVGEDRGAEVARGRHGREGGEDGEEFHSFRSFNNEHKVAGAGGWSGGNRSWPGLYQPGELAVCQSVGAEALFKTSKVVSSTTRVLHSLAHPPEAAAAGSFSSPAAAAAISTAASKLQHSGMPCLTFSSASANVAAHLTSTNRPSDTALNASFWFR</sequence>
<gene>
    <name evidence="1" type="ORF">THAOC_18962</name>
</gene>
<name>K0S5X3_THAOC</name>
<evidence type="ECO:0000313" key="1">
    <source>
        <dbReference type="EMBL" id="EJK60645.1"/>
    </source>
</evidence>
<reference evidence="1 2" key="1">
    <citation type="journal article" date="2012" name="Genome Biol.">
        <title>Genome and low-iron response of an oceanic diatom adapted to chronic iron limitation.</title>
        <authorList>
            <person name="Lommer M."/>
            <person name="Specht M."/>
            <person name="Roy A.S."/>
            <person name="Kraemer L."/>
            <person name="Andreson R."/>
            <person name="Gutowska M.A."/>
            <person name="Wolf J."/>
            <person name="Bergner S.V."/>
            <person name="Schilhabel M.B."/>
            <person name="Klostermeier U.C."/>
            <person name="Beiko R.G."/>
            <person name="Rosenstiel P."/>
            <person name="Hippler M."/>
            <person name="Laroche J."/>
        </authorList>
    </citation>
    <scope>NUCLEOTIDE SEQUENCE [LARGE SCALE GENOMIC DNA]</scope>
    <source>
        <strain evidence="1 2">CCMP1005</strain>
    </source>
</reference>
<evidence type="ECO:0000313" key="2">
    <source>
        <dbReference type="Proteomes" id="UP000266841"/>
    </source>
</evidence>
<comment type="caution">
    <text evidence="1">The sequence shown here is derived from an EMBL/GenBank/DDBJ whole genome shotgun (WGS) entry which is preliminary data.</text>
</comment>
<dbReference type="Proteomes" id="UP000266841">
    <property type="component" value="Unassembled WGS sequence"/>
</dbReference>